<keyword evidence="3" id="KW-1185">Reference proteome</keyword>
<evidence type="ECO:0000256" key="1">
    <source>
        <dbReference type="SAM" id="MobiDB-lite"/>
    </source>
</evidence>
<gene>
    <name evidence="2" type="ORF">MRATA1EN1_LOCUS16256</name>
</gene>
<organism evidence="2 3">
    <name type="scientific">Rangifer tarandus platyrhynchus</name>
    <name type="common">Svalbard reindeer</name>
    <dbReference type="NCBI Taxonomy" id="3082113"/>
    <lineage>
        <taxon>Eukaryota</taxon>
        <taxon>Metazoa</taxon>
        <taxon>Chordata</taxon>
        <taxon>Craniata</taxon>
        <taxon>Vertebrata</taxon>
        <taxon>Euteleostomi</taxon>
        <taxon>Mammalia</taxon>
        <taxon>Eutheria</taxon>
        <taxon>Laurasiatheria</taxon>
        <taxon>Artiodactyla</taxon>
        <taxon>Ruminantia</taxon>
        <taxon>Pecora</taxon>
        <taxon>Cervidae</taxon>
        <taxon>Odocoileinae</taxon>
        <taxon>Rangifer</taxon>
    </lineage>
</organism>
<name>A0ABN8Z5W5_RANTA</name>
<protein>
    <submittedName>
        <fullName evidence="2">Uncharacterized protein</fullName>
    </submittedName>
</protein>
<reference evidence="2" key="1">
    <citation type="submission" date="2023-04" db="EMBL/GenBank/DDBJ databases">
        <authorList>
            <consortium name="ELIXIR-Norway"/>
        </authorList>
    </citation>
    <scope>NUCLEOTIDE SEQUENCE [LARGE SCALE GENOMIC DNA]</scope>
</reference>
<sequence>MPRSWGCHRRADGTVLVPKCLRHPEEWIWVRKEKGVVEKEAFQRPSRQRPLRLTPKSDPDKSPDSQDAGFIRSRPSAKYSWRRGGRWPPLRGPQGGPELSELARGHSPEQLCWGKLEIRLPHSERGQLEAASCQLAEEGGGGQEVVWPGTCPAPHVTGATGIYSVKPLDAPVEVLSHRGGGAPPVLDRWKDVNNSKGRLSWRKEPGPAPEAQECQPSPQLTWAPHPCHGIRSSPPSRGKGALQRPS</sequence>
<accession>A0ABN8Z5W5</accession>
<evidence type="ECO:0000313" key="2">
    <source>
        <dbReference type="EMBL" id="CAI9167294.1"/>
    </source>
</evidence>
<proteinExistence type="predicted"/>
<feature type="region of interest" description="Disordered" evidence="1">
    <location>
        <begin position="191"/>
        <end position="246"/>
    </location>
</feature>
<feature type="compositionally biased region" description="Basic and acidic residues" evidence="1">
    <location>
        <begin position="55"/>
        <end position="64"/>
    </location>
</feature>
<dbReference type="EMBL" id="OX459962">
    <property type="protein sequence ID" value="CAI9167294.1"/>
    <property type="molecule type" value="Genomic_DNA"/>
</dbReference>
<evidence type="ECO:0000313" key="3">
    <source>
        <dbReference type="Proteomes" id="UP001176941"/>
    </source>
</evidence>
<feature type="region of interest" description="Disordered" evidence="1">
    <location>
        <begin position="40"/>
        <end position="102"/>
    </location>
</feature>
<dbReference type="Proteomes" id="UP001176941">
    <property type="component" value="Chromosome 26"/>
</dbReference>